<feature type="region of interest" description="Disordered" evidence="1">
    <location>
        <begin position="31"/>
        <end position="101"/>
    </location>
</feature>
<evidence type="ECO:0008006" key="4">
    <source>
        <dbReference type="Google" id="ProtNLM"/>
    </source>
</evidence>
<dbReference type="EMBL" id="JTHG01000402">
    <property type="protein sequence ID" value="KMO11513.1"/>
    <property type="molecule type" value="Genomic_DNA"/>
</dbReference>
<gene>
    <name evidence="2" type="ORF">QR79_29920</name>
</gene>
<evidence type="ECO:0000256" key="1">
    <source>
        <dbReference type="SAM" id="MobiDB-lite"/>
    </source>
</evidence>
<name>A0ABR5GQV9_9HYPH</name>
<accession>A0ABR5GQV9</accession>
<proteinExistence type="predicted"/>
<evidence type="ECO:0000313" key="2">
    <source>
        <dbReference type="EMBL" id="KMO11513.1"/>
    </source>
</evidence>
<dbReference type="Proteomes" id="UP000036471">
    <property type="component" value="Unassembled WGS sequence"/>
</dbReference>
<evidence type="ECO:0000313" key="3">
    <source>
        <dbReference type="Proteomes" id="UP000036471"/>
    </source>
</evidence>
<organism evidence="2 3">
    <name type="scientific">Methylobacterium indicum</name>
    <dbReference type="NCBI Taxonomy" id="1775910"/>
    <lineage>
        <taxon>Bacteria</taxon>
        <taxon>Pseudomonadati</taxon>
        <taxon>Pseudomonadota</taxon>
        <taxon>Alphaproteobacteria</taxon>
        <taxon>Hyphomicrobiales</taxon>
        <taxon>Methylobacteriaceae</taxon>
        <taxon>Methylobacterium</taxon>
    </lineage>
</organism>
<protein>
    <recommendedName>
        <fullName evidence="4">Transposase</fullName>
    </recommendedName>
</protein>
<feature type="non-terminal residue" evidence="2">
    <location>
        <position position="1"/>
    </location>
</feature>
<reference evidence="2 3" key="1">
    <citation type="submission" date="2014-11" db="EMBL/GenBank/DDBJ databases">
        <title>Comparative genomics of Methylobacterium species.</title>
        <authorList>
            <person name="Chaudhry V."/>
            <person name="Patil P.B."/>
        </authorList>
    </citation>
    <scope>NUCLEOTIDE SEQUENCE [LARGE SCALE GENOMIC DNA]</scope>
    <source>
        <strain evidence="2 3">SE3.6</strain>
    </source>
</reference>
<keyword evidence="3" id="KW-1185">Reference proteome</keyword>
<sequence>PAFAEKAEDIVGLSMDPPRHAVVLSLDEKSQIQTLERTRPSRPVTPGRPETQTHDDVRHGTTTLFAALDVLEGTVIGRPTASPSATRRRSPTPHAPPGRRP</sequence>
<feature type="compositionally biased region" description="Basic residues" evidence="1">
    <location>
        <begin position="86"/>
        <end position="101"/>
    </location>
</feature>
<comment type="caution">
    <text evidence="2">The sequence shown here is derived from an EMBL/GenBank/DDBJ whole genome shotgun (WGS) entry which is preliminary data.</text>
</comment>